<evidence type="ECO:0000256" key="2">
    <source>
        <dbReference type="ARBA" id="ARBA00022603"/>
    </source>
</evidence>
<evidence type="ECO:0000313" key="14">
    <source>
        <dbReference type="EMBL" id="CAD7245851.1"/>
    </source>
</evidence>
<keyword evidence="8 12" id="KW-0862">Zinc</keyword>
<keyword evidence="7 12" id="KW-0863">Zinc-finger</keyword>
<evidence type="ECO:0000256" key="4">
    <source>
        <dbReference type="ARBA" id="ARBA00022691"/>
    </source>
</evidence>
<comment type="similarity">
    <text evidence="1 12">Belongs to the methyltransferase TRM13 family.</text>
</comment>
<keyword evidence="5 12" id="KW-0819">tRNA processing</keyword>
<sequence length="1074" mass="121151">MEEGESFQRCQFFVEKKKRQCKVRVSTGSQFCGQHLIHDTDSTEKKRKRIPCPLDQNHNCYEDSIAKHLRKCNAREKDKPAYYKKGINIGLIPAEDESESQPAKILDSMSDEEVSAFIQRVTETCQRYEIYAESLSSEELHPAMKSEIQNPIQGASALKHLKQLSSLLSILDKLGFLSQDRSCFVEFGAGRGAMTYWLTQAALSASTSLFVLVDKASNRHKCDNRLRDEKNLHLERVRIDIEDLCLDKIPAISSNSWQNCIAVSKHLCGAGTDVALRCIEHALSNFPAFGLVLATCCHHRCSWDSYVGQSFLLEAGFSKKDFLVLKSMSSWLTCGMTNRPLSLNSVHNRWHGLNLDEQKRESLGRKCKLIIDHGRCEYLKQIEFSKAFLQKYCSNSLTPENMAEVSLMKQARLKVSSVLNKDTENFGKQFMMDGNMETCWNSDQGSPQWIAIAFNSPVFPKRLQVQFQGGFAAKECQLEIGIESLKETEALDPIYPEDVNALQDFQISSVSVPIKFLRIVVNKRKANNLESLPSRKSLRLLLQGNKDGSLSFETMELAYLAAGQSEDEEDIPSGPLQMKDAYISEPDIWDETKLLLGSIQHFRSETSTKDMNLLPLDEYQSTLEELKVTEESFAKVVPFFIVSMEFYPSTSSVLIAAGDGSGRVGIWDVFSSRGTSERVHLFRPHLMAINCLSFQPYFTHHLLTTSCEGNVRSADLQSLVFEEVYHDPDDLKLTCHTFQSPHTILIGRGDGSVTLVDLRGHQKQKGYNAMYPCHSSKKVKSLCFHPLKKELLLTACFGEVCLWDIRGKMTRPITTLPHSSNVPSALFSPLTGRRIATTCTDDHLRLYESEDPSKINLLRSWYHNAGGSLPFKLKWHPQRDDVFFSSSKLIPHRIEAWNSEGMLLSNLTSEDHLQSFCSVVCHHEHMSIVAGGNRSGRVYLFHKGLKPITIERGWPFLPQSDYAAMLVGVAGEWFLFSWHFDRGPLESMVGLGISGWVMVSDVRRRPGPSSPAGSSFRQTTWESESHGHVVTVGFVFTDFVVAWVQPRWYGRLEGGFPVDGNTTIVNVGSLFRMP</sequence>
<comment type="catalytic activity">
    <reaction evidence="11 12">
        <text>adenosine(4) in tRNA(His) + S-adenosyl-L-methionine = 2'-O-methyladenosine(4) in tRNA(His) + S-adenosyl-L-homocysteine + H(+)</text>
        <dbReference type="Rhea" id="RHEA:43196"/>
        <dbReference type="Rhea" id="RHEA-COMP:10401"/>
        <dbReference type="Rhea" id="RHEA-COMP:10402"/>
        <dbReference type="ChEBI" id="CHEBI:15378"/>
        <dbReference type="ChEBI" id="CHEBI:57856"/>
        <dbReference type="ChEBI" id="CHEBI:59789"/>
        <dbReference type="ChEBI" id="CHEBI:74411"/>
        <dbReference type="ChEBI" id="CHEBI:74477"/>
        <dbReference type="EC" id="2.1.1.225"/>
    </reaction>
</comment>
<dbReference type="PANTHER" id="PTHR12998:SF0">
    <property type="entry name" value="TRNA:M(4)X MODIFICATION ENZYME TRM13 HOMOLOG"/>
    <property type="match status" value="1"/>
</dbReference>
<dbReference type="EMBL" id="CAJPEV010000970">
    <property type="protein sequence ID" value="CAG0889833.1"/>
    <property type="molecule type" value="Genomic_DNA"/>
</dbReference>
<evidence type="ECO:0000256" key="3">
    <source>
        <dbReference type="ARBA" id="ARBA00022679"/>
    </source>
</evidence>
<dbReference type="InterPro" id="IPR015943">
    <property type="entry name" value="WD40/YVTN_repeat-like_dom_sf"/>
</dbReference>
<dbReference type="InterPro" id="IPR001680">
    <property type="entry name" value="WD40_rpt"/>
</dbReference>
<dbReference type="GO" id="GO:0030488">
    <property type="term" value="P:tRNA methylation"/>
    <property type="evidence" value="ECO:0007669"/>
    <property type="project" value="InterPro"/>
</dbReference>
<dbReference type="PANTHER" id="PTHR12998">
    <property type="entry name" value="TRNA:M(4)X MODIFICATION ENZYME TRM13 HOMOLOG"/>
    <property type="match status" value="1"/>
</dbReference>
<accession>A0A7R8X8N7</accession>
<gene>
    <name evidence="14" type="ORF">DSTB1V02_LOCUS5717</name>
</gene>
<dbReference type="PROSITE" id="PS51800">
    <property type="entry name" value="ZF_CHHC_U11_48K"/>
    <property type="match status" value="1"/>
</dbReference>
<dbReference type="InterPro" id="IPR039044">
    <property type="entry name" value="Trm13"/>
</dbReference>
<dbReference type="Gene3D" id="2.60.120.260">
    <property type="entry name" value="Galactose-binding domain-like"/>
    <property type="match status" value="1"/>
</dbReference>
<evidence type="ECO:0000256" key="1">
    <source>
        <dbReference type="ARBA" id="ARBA00005265"/>
    </source>
</evidence>
<keyword evidence="2 12" id="KW-0489">Methyltransferase</keyword>
<dbReference type="Pfam" id="PF05206">
    <property type="entry name" value="TRM13"/>
    <property type="match status" value="1"/>
</dbReference>
<evidence type="ECO:0000256" key="8">
    <source>
        <dbReference type="ARBA" id="ARBA00022833"/>
    </source>
</evidence>
<reference evidence="14" key="1">
    <citation type="submission" date="2020-11" db="EMBL/GenBank/DDBJ databases">
        <authorList>
            <person name="Tran Van P."/>
        </authorList>
    </citation>
    <scope>NUCLEOTIDE SEQUENCE</scope>
</reference>
<dbReference type="EMBL" id="LR900487">
    <property type="protein sequence ID" value="CAD7245851.1"/>
    <property type="molecule type" value="Genomic_DNA"/>
</dbReference>
<dbReference type="InterPro" id="IPR022776">
    <property type="entry name" value="TRM13/UPF0224_CHHC_Znf_dom"/>
</dbReference>
<proteinExistence type="inferred from homology"/>
<feature type="domain" description="CHHC U11-48K-type" evidence="13">
    <location>
        <begin position="49"/>
        <end position="76"/>
    </location>
</feature>
<keyword evidence="15" id="KW-1185">Reference proteome</keyword>
<comment type="catalytic activity">
    <reaction evidence="9 12">
        <text>cytidine(4) in tRNA(Pro) + S-adenosyl-L-methionine = 2'-O-methylcytidine(4) in tRNA(Pro) + S-adenosyl-L-homocysteine + H(+)</text>
        <dbReference type="Rhea" id="RHEA:32767"/>
        <dbReference type="Rhea" id="RHEA-COMP:10397"/>
        <dbReference type="Rhea" id="RHEA-COMP:10398"/>
        <dbReference type="ChEBI" id="CHEBI:15378"/>
        <dbReference type="ChEBI" id="CHEBI:57856"/>
        <dbReference type="ChEBI" id="CHEBI:59789"/>
        <dbReference type="ChEBI" id="CHEBI:74495"/>
        <dbReference type="ChEBI" id="CHEBI:82748"/>
        <dbReference type="EC" id="2.1.1.225"/>
    </reaction>
</comment>
<dbReference type="InterPro" id="IPR036322">
    <property type="entry name" value="WD40_repeat_dom_sf"/>
</dbReference>
<evidence type="ECO:0000259" key="13">
    <source>
        <dbReference type="PROSITE" id="PS51800"/>
    </source>
</evidence>
<dbReference type="SMART" id="SM00320">
    <property type="entry name" value="WD40"/>
    <property type="match status" value="5"/>
</dbReference>
<evidence type="ECO:0000256" key="7">
    <source>
        <dbReference type="ARBA" id="ARBA00022771"/>
    </source>
</evidence>
<dbReference type="GO" id="GO:0008270">
    <property type="term" value="F:zinc ion binding"/>
    <property type="evidence" value="ECO:0007669"/>
    <property type="project" value="UniProtKB-KW"/>
</dbReference>
<dbReference type="InterPro" id="IPR007871">
    <property type="entry name" value="Methyltransferase_TRM13"/>
</dbReference>
<evidence type="ECO:0000256" key="5">
    <source>
        <dbReference type="ARBA" id="ARBA00022694"/>
    </source>
</evidence>
<dbReference type="GO" id="GO:0106050">
    <property type="term" value="F:tRNA 2'-O-methyltransferase activity"/>
    <property type="evidence" value="ECO:0007669"/>
    <property type="project" value="UniProtKB-UniRule"/>
</dbReference>
<evidence type="ECO:0000256" key="9">
    <source>
        <dbReference type="ARBA" id="ARBA00048165"/>
    </source>
</evidence>
<protein>
    <recommendedName>
        <fullName evidence="12">tRNA:m(4)X modification enzyme TRM13</fullName>
        <ecNumber evidence="12">2.1.1.225</ecNumber>
    </recommendedName>
</protein>
<evidence type="ECO:0000256" key="11">
    <source>
        <dbReference type="ARBA" id="ARBA00049393"/>
    </source>
</evidence>
<dbReference type="Pfam" id="PF05253">
    <property type="entry name" value="zf-U11-48K"/>
    <property type="match status" value="1"/>
</dbReference>
<name>A0A7R8X8N7_9CRUS</name>
<keyword evidence="4 12" id="KW-0949">S-adenosyl-L-methionine</keyword>
<keyword evidence="3 12" id="KW-0808">Transferase</keyword>
<evidence type="ECO:0000256" key="6">
    <source>
        <dbReference type="ARBA" id="ARBA00022723"/>
    </source>
</evidence>
<dbReference type="OrthoDB" id="258806at2759"/>
<dbReference type="InterPro" id="IPR008979">
    <property type="entry name" value="Galactose-bd-like_sf"/>
</dbReference>
<dbReference type="AlphaFoldDB" id="A0A7R8X8N7"/>
<keyword evidence="6 12" id="KW-0479">Metal-binding</keyword>
<dbReference type="EC" id="2.1.1.225" evidence="12"/>
<dbReference type="InterPro" id="IPR021721">
    <property type="entry name" value="Znf_CCCH-type_TRM13"/>
</dbReference>
<dbReference type="SUPFAM" id="SSF50978">
    <property type="entry name" value="WD40 repeat-like"/>
    <property type="match status" value="1"/>
</dbReference>
<dbReference type="Pfam" id="PF11722">
    <property type="entry name" value="zf-TRM13_CCCH"/>
    <property type="match status" value="1"/>
</dbReference>
<dbReference type="SUPFAM" id="SSF49785">
    <property type="entry name" value="Galactose-binding domain-like"/>
    <property type="match status" value="1"/>
</dbReference>
<dbReference type="Proteomes" id="UP000677054">
    <property type="component" value="Unassembled WGS sequence"/>
</dbReference>
<dbReference type="Gene3D" id="2.130.10.10">
    <property type="entry name" value="YVTN repeat-like/Quinoprotein amine dehydrogenase"/>
    <property type="match status" value="1"/>
</dbReference>
<evidence type="ECO:0000313" key="15">
    <source>
        <dbReference type="Proteomes" id="UP000677054"/>
    </source>
</evidence>
<evidence type="ECO:0000256" key="12">
    <source>
        <dbReference type="RuleBase" id="RU367103"/>
    </source>
</evidence>
<organism evidence="14">
    <name type="scientific">Darwinula stevensoni</name>
    <dbReference type="NCBI Taxonomy" id="69355"/>
    <lineage>
        <taxon>Eukaryota</taxon>
        <taxon>Metazoa</taxon>
        <taxon>Ecdysozoa</taxon>
        <taxon>Arthropoda</taxon>
        <taxon>Crustacea</taxon>
        <taxon>Oligostraca</taxon>
        <taxon>Ostracoda</taxon>
        <taxon>Podocopa</taxon>
        <taxon>Podocopida</taxon>
        <taxon>Darwinulocopina</taxon>
        <taxon>Darwinuloidea</taxon>
        <taxon>Darwinulidae</taxon>
        <taxon>Darwinula</taxon>
    </lineage>
</organism>
<comment type="function">
    <text evidence="12">tRNA methylase which 2'-O-methylates cytidine(4) in tRNA(Pro) and tRNA(Gly)(GCC), and adenosine(4) in tRNA(His).</text>
</comment>
<comment type="catalytic activity">
    <reaction evidence="10 12">
        <text>cytidine(4) in tRNA(Gly)(GCC) + S-adenosyl-L-methionine = 2'-O-methylcytidine(4) in tRNA(Gly)(GCC) + S-adenosyl-L-homocysteine + H(+)</text>
        <dbReference type="Rhea" id="RHEA:43192"/>
        <dbReference type="Rhea" id="RHEA-COMP:10399"/>
        <dbReference type="Rhea" id="RHEA-COMP:10400"/>
        <dbReference type="ChEBI" id="CHEBI:15378"/>
        <dbReference type="ChEBI" id="CHEBI:57856"/>
        <dbReference type="ChEBI" id="CHEBI:59789"/>
        <dbReference type="ChEBI" id="CHEBI:74495"/>
        <dbReference type="ChEBI" id="CHEBI:82748"/>
        <dbReference type="EC" id="2.1.1.225"/>
    </reaction>
</comment>
<evidence type="ECO:0000256" key="10">
    <source>
        <dbReference type="ARBA" id="ARBA00048635"/>
    </source>
</evidence>